<feature type="signal peptide" evidence="1">
    <location>
        <begin position="1"/>
        <end position="22"/>
    </location>
</feature>
<protein>
    <submittedName>
        <fullName evidence="2">Spherulin-4</fullName>
    </submittedName>
</protein>
<proteinExistence type="predicted"/>
<evidence type="ECO:0000256" key="1">
    <source>
        <dbReference type="SAM" id="SignalP"/>
    </source>
</evidence>
<dbReference type="OrthoDB" id="7771188at2759"/>
<comment type="caution">
    <text evidence="2">The sequence shown here is derived from an EMBL/GenBank/DDBJ whole genome shotgun (WGS) entry which is preliminary data.</text>
</comment>
<reference evidence="2" key="1">
    <citation type="submission" date="2022-07" db="EMBL/GenBank/DDBJ databases">
        <authorList>
            <person name="Trinca V."/>
            <person name="Uliana J.V.C."/>
            <person name="Torres T.T."/>
            <person name="Ward R.J."/>
            <person name="Monesi N."/>
        </authorList>
    </citation>
    <scope>NUCLEOTIDE SEQUENCE</scope>
    <source>
        <strain evidence="2">HSMRA1968</strain>
        <tissue evidence="2">Whole embryos</tissue>
    </source>
</reference>
<keyword evidence="3" id="KW-1185">Reference proteome</keyword>
<sequence>MFYGIWMVFAVAILFFTKLAYGETCETGTIVPLYLYPEIKNGVHNWQPLIDAYSNYSIPVWAIVNVHNGPGLQLDANYVHAINLLKANGIHTLGYVLTNYTRRAMSLAKQDVDNWKTFYEPEGIFFDEMSNVRDENNVNYYKELDSYAKGKRFNVTVGNPGTAIDLAYVDAVDTIMIYESSGKFPHFSEYCANANYPKKKWGIFPYNLQSIADIRESILAAKNCVGFIYVTDDFGDNPWDTLPAYLNELFSLLKI</sequence>
<dbReference type="PANTHER" id="PTHR35040">
    <property type="match status" value="1"/>
</dbReference>
<keyword evidence="1" id="KW-0732">Signal</keyword>
<dbReference type="Proteomes" id="UP001151699">
    <property type="component" value="Chromosome X"/>
</dbReference>
<organism evidence="2 3">
    <name type="scientific">Pseudolycoriella hygida</name>
    <dbReference type="NCBI Taxonomy" id="35572"/>
    <lineage>
        <taxon>Eukaryota</taxon>
        <taxon>Metazoa</taxon>
        <taxon>Ecdysozoa</taxon>
        <taxon>Arthropoda</taxon>
        <taxon>Hexapoda</taxon>
        <taxon>Insecta</taxon>
        <taxon>Pterygota</taxon>
        <taxon>Neoptera</taxon>
        <taxon>Endopterygota</taxon>
        <taxon>Diptera</taxon>
        <taxon>Nematocera</taxon>
        <taxon>Sciaroidea</taxon>
        <taxon>Sciaridae</taxon>
        <taxon>Pseudolycoriella</taxon>
    </lineage>
</organism>
<feature type="chain" id="PRO_5040169136" evidence="1">
    <location>
        <begin position="23"/>
        <end position="255"/>
    </location>
</feature>
<gene>
    <name evidence="2" type="primary">SR4</name>
    <name evidence="2" type="ORF">Bhyg_11687</name>
</gene>
<dbReference type="AlphaFoldDB" id="A0A9Q0MXG1"/>
<name>A0A9Q0MXG1_9DIPT</name>
<dbReference type="PANTHER" id="PTHR35040:SF7">
    <property type="entry name" value="FIBRONECTIN TYPE-III DOMAIN-CONTAINING PROTEIN-RELATED"/>
    <property type="match status" value="1"/>
</dbReference>
<evidence type="ECO:0000313" key="3">
    <source>
        <dbReference type="Proteomes" id="UP001151699"/>
    </source>
</evidence>
<accession>A0A9Q0MXG1</accession>
<dbReference type="EMBL" id="WJQU01000003">
    <property type="protein sequence ID" value="KAJ6638949.1"/>
    <property type="molecule type" value="Genomic_DNA"/>
</dbReference>
<evidence type="ECO:0000313" key="2">
    <source>
        <dbReference type="EMBL" id="KAJ6638949.1"/>
    </source>
</evidence>
<dbReference type="Pfam" id="PF12138">
    <property type="entry name" value="Spherulin4"/>
    <property type="match status" value="1"/>
</dbReference>
<dbReference type="InterPro" id="IPR021986">
    <property type="entry name" value="Spherulin4"/>
</dbReference>